<dbReference type="HOGENOM" id="CLU_2101621_0_0_1"/>
<accession>M4B974</accession>
<dbReference type="VEuPathDB" id="FungiDB:HpaG802833"/>
<dbReference type="EnsemblProtists" id="HpaT802833">
    <property type="protein sequence ID" value="HpaP802833"/>
    <property type="gene ID" value="HpaG802833"/>
</dbReference>
<sequence length="116" mass="13497">MKKWNRHDTSRLHGSVFVPHVRQEIRQMAPGPRSASQLFAPFAQLVGQLAAELARDYRLHADCRSKSGTESHSSACSIFHKTDAANFDWNRKLRQCRTTSRKRRPPQTRRRRNSQE</sequence>
<dbReference type="EMBL" id="JH598009">
    <property type="status" value="NOT_ANNOTATED_CDS"/>
    <property type="molecule type" value="Genomic_DNA"/>
</dbReference>
<evidence type="ECO:0000313" key="2">
    <source>
        <dbReference type="EnsemblProtists" id="HpaP802833"/>
    </source>
</evidence>
<reference evidence="3" key="1">
    <citation type="journal article" date="2010" name="Science">
        <title>Signatures of adaptation to obligate biotrophy in the Hyaloperonospora arabidopsidis genome.</title>
        <authorList>
            <person name="Baxter L."/>
            <person name="Tripathy S."/>
            <person name="Ishaque N."/>
            <person name="Boot N."/>
            <person name="Cabral A."/>
            <person name="Kemen E."/>
            <person name="Thines M."/>
            <person name="Ah-Fong A."/>
            <person name="Anderson R."/>
            <person name="Badejoko W."/>
            <person name="Bittner-Eddy P."/>
            <person name="Boore J.L."/>
            <person name="Chibucos M.C."/>
            <person name="Coates M."/>
            <person name="Dehal P."/>
            <person name="Delehaunty K."/>
            <person name="Dong S."/>
            <person name="Downton P."/>
            <person name="Dumas B."/>
            <person name="Fabro G."/>
            <person name="Fronick C."/>
            <person name="Fuerstenberg S.I."/>
            <person name="Fulton L."/>
            <person name="Gaulin E."/>
            <person name="Govers F."/>
            <person name="Hughes L."/>
            <person name="Humphray S."/>
            <person name="Jiang R.H."/>
            <person name="Judelson H."/>
            <person name="Kamoun S."/>
            <person name="Kyung K."/>
            <person name="Meijer H."/>
            <person name="Minx P."/>
            <person name="Morris P."/>
            <person name="Nelson J."/>
            <person name="Phuntumart V."/>
            <person name="Qutob D."/>
            <person name="Rehmany A."/>
            <person name="Rougon-Cardoso A."/>
            <person name="Ryden P."/>
            <person name="Torto-Alalibo T."/>
            <person name="Studholme D."/>
            <person name="Wang Y."/>
            <person name="Win J."/>
            <person name="Wood J."/>
            <person name="Clifton S.W."/>
            <person name="Rogers J."/>
            <person name="Van den Ackerveken G."/>
            <person name="Jones J.D."/>
            <person name="McDowell J.M."/>
            <person name="Beynon J."/>
            <person name="Tyler B.M."/>
        </authorList>
    </citation>
    <scope>NUCLEOTIDE SEQUENCE [LARGE SCALE GENOMIC DNA]</scope>
    <source>
        <strain evidence="3">Emoy2</strain>
    </source>
</reference>
<protein>
    <submittedName>
        <fullName evidence="2">Uncharacterized protein</fullName>
    </submittedName>
</protein>
<evidence type="ECO:0000313" key="3">
    <source>
        <dbReference type="Proteomes" id="UP000011713"/>
    </source>
</evidence>
<name>M4B974_HYAAE</name>
<dbReference type="AlphaFoldDB" id="M4B974"/>
<feature type="region of interest" description="Disordered" evidence="1">
    <location>
        <begin position="96"/>
        <end position="116"/>
    </location>
</feature>
<reference evidence="2" key="2">
    <citation type="submission" date="2015-06" db="UniProtKB">
        <authorList>
            <consortium name="EnsemblProtists"/>
        </authorList>
    </citation>
    <scope>IDENTIFICATION</scope>
    <source>
        <strain evidence="2">Emoy2</strain>
    </source>
</reference>
<organism evidence="2 3">
    <name type="scientific">Hyaloperonospora arabidopsidis (strain Emoy2)</name>
    <name type="common">Downy mildew agent</name>
    <name type="synonym">Peronospora arabidopsidis</name>
    <dbReference type="NCBI Taxonomy" id="559515"/>
    <lineage>
        <taxon>Eukaryota</taxon>
        <taxon>Sar</taxon>
        <taxon>Stramenopiles</taxon>
        <taxon>Oomycota</taxon>
        <taxon>Peronosporomycetes</taxon>
        <taxon>Peronosporales</taxon>
        <taxon>Peronosporaceae</taxon>
        <taxon>Hyaloperonospora</taxon>
    </lineage>
</organism>
<evidence type="ECO:0000256" key="1">
    <source>
        <dbReference type="SAM" id="MobiDB-lite"/>
    </source>
</evidence>
<dbReference type="InParanoid" id="M4B974"/>
<dbReference type="Proteomes" id="UP000011713">
    <property type="component" value="Unassembled WGS sequence"/>
</dbReference>
<proteinExistence type="predicted"/>
<keyword evidence="3" id="KW-1185">Reference proteome</keyword>